<gene>
    <name evidence="1" type="ORF">CR513_15576</name>
</gene>
<protein>
    <recommendedName>
        <fullName evidence="3">Copia protein</fullName>
    </recommendedName>
</protein>
<sequence length="137" mass="16137">MKDAKRMSIPCICLLPYQKMKIVRYYYADYVGDTIKRKSTSGGCYFIRSCLVSWASKKQNFIALSIVKTKYISTASCFLQLLWVKYQLEDYFDNSIFCDNISAINLLKNPIQHSKAKHIETRHNFIRDYMQKCVFDI</sequence>
<dbReference type="Proteomes" id="UP000257109">
    <property type="component" value="Unassembled WGS sequence"/>
</dbReference>
<evidence type="ECO:0000313" key="2">
    <source>
        <dbReference type="Proteomes" id="UP000257109"/>
    </source>
</evidence>
<dbReference type="EMBL" id="QJKJ01002831">
    <property type="protein sequence ID" value="RDY01136.1"/>
    <property type="molecule type" value="Genomic_DNA"/>
</dbReference>
<organism evidence="1 2">
    <name type="scientific">Mucuna pruriens</name>
    <name type="common">Velvet bean</name>
    <name type="synonym">Dolichos pruriens</name>
    <dbReference type="NCBI Taxonomy" id="157652"/>
    <lineage>
        <taxon>Eukaryota</taxon>
        <taxon>Viridiplantae</taxon>
        <taxon>Streptophyta</taxon>
        <taxon>Embryophyta</taxon>
        <taxon>Tracheophyta</taxon>
        <taxon>Spermatophyta</taxon>
        <taxon>Magnoliopsida</taxon>
        <taxon>eudicotyledons</taxon>
        <taxon>Gunneridae</taxon>
        <taxon>Pentapetalae</taxon>
        <taxon>rosids</taxon>
        <taxon>fabids</taxon>
        <taxon>Fabales</taxon>
        <taxon>Fabaceae</taxon>
        <taxon>Papilionoideae</taxon>
        <taxon>50 kb inversion clade</taxon>
        <taxon>NPAAA clade</taxon>
        <taxon>indigoferoid/millettioid clade</taxon>
        <taxon>Phaseoleae</taxon>
        <taxon>Mucuna</taxon>
    </lineage>
</organism>
<evidence type="ECO:0008006" key="3">
    <source>
        <dbReference type="Google" id="ProtNLM"/>
    </source>
</evidence>
<accession>A0A371HEB8</accession>
<feature type="non-terminal residue" evidence="1">
    <location>
        <position position="137"/>
    </location>
</feature>
<dbReference type="PANTHER" id="PTHR11439:SF483">
    <property type="entry name" value="PEPTIDE SYNTHASE GLIP-LIKE, PUTATIVE (AFU_ORTHOLOGUE AFUA_3G12920)-RELATED"/>
    <property type="match status" value="1"/>
</dbReference>
<dbReference type="PANTHER" id="PTHR11439">
    <property type="entry name" value="GAG-POL-RELATED RETROTRANSPOSON"/>
    <property type="match status" value="1"/>
</dbReference>
<dbReference type="OrthoDB" id="418237at2759"/>
<dbReference type="CDD" id="cd09272">
    <property type="entry name" value="RNase_HI_RT_Ty1"/>
    <property type="match status" value="1"/>
</dbReference>
<proteinExistence type="predicted"/>
<keyword evidence="2" id="KW-1185">Reference proteome</keyword>
<reference evidence="1" key="1">
    <citation type="submission" date="2018-05" db="EMBL/GenBank/DDBJ databases">
        <title>Draft genome of Mucuna pruriens seed.</title>
        <authorList>
            <person name="Nnadi N.E."/>
            <person name="Vos R."/>
            <person name="Hasami M.H."/>
            <person name="Devisetty U.K."/>
            <person name="Aguiy J.C."/>
        </authorList>
    </citation>
    <scope>NUCLEOTIDE SEQUENCE [LARGE SCALE GENOMIC DNA]</scope>
    <source>
        <strain evidence="1">JCA_2017</strain>
    </source>
</reference>
<comment type="caution">
    <text evidence="1">The sequence shown here is derived from an EMBL/GenBank/DDBJ whole genome shotgun (WGS) entry which is preliminary data.</text>
</comment>
<evidence type="ECO:0000313" key="1">
    <source>
        <dbReference type="EMBL" id="RDY01136.1"/>
    </source>
</evidence>
<dbReference type="AlphaFoldDB" id="A0A371HEB8"/>
<dbReference type="STRING" id="157652.A0A371HEB8"/>
<name>A0A371HEB8_MUCPR</name>
<feature type="non-terminal residue" evidence="1">
    <location>
        <position position="1"/>
    </location>
</feature>